<dbReference type="PANTHER" id="PTHR47959:SF13">
    <property type="entry name" value="ATP-DEPENDENT RNA HELICASE RHLE"/>
    <property type="match status" value="1"/>
</dbReference>
<feature type="domain" description="DEAD-box RNA helicase Q" evidence="10">
    <location>
        <begin position="2"/>
        <end position="30"/>
    </location>
</feature>
<dbReference type="InterPro" id="IPR044742">
    <property type="entry name" value="DEAD/DEAH_RhlB"/>
</dbReference>
<organism evidence="11 12">
    <name type="scientific">Persicobacter psychrovividus</name>
    <dbReference type="NCBI Taxonomy" id="387638"/>
    <lineage>
        <taxon>Bacteria</taxon>
        <taxon>Pseudomonadati</taxon>
        <taxon>Bacteroidota</taxon>
        <taxon>Cytophagia</taxon>
        <taxon>Cytophagales</taxon>
        <taxon>Persicobacteraceae</taxon>
        <taxon>Persicobacter</taxon>
    </lineage>
</organism>
<dbReference type="Pfam" id="PF00270">
    <property type="entry name" value="DEAD"/>
    <property type="match status" value="1"/>
</dbReference>
<dbReference type="InterPro" id="IPR027417">
    <property type="entry name" value="P-loop_NTPase"/>
</dbReference>
<dbReference type="InterPro" id="IPR050079">
    <property type="entry name" value="DEAD_box_RNA_helicase"/>
</dbReference>
<accession>A0ABM7VHN5</accession>
<dbReference type="InterPro" id="IPR001650">
    <property type="entry name" value="Helicase_C-like"/>
</dbReference>
<dbReference type="InterPro" id="IPR011545">
    <property type="entry name" value="DEAD/DEAH_box_helicase_dom"/>
</dbReference>
<dbReference type="CDD" id="cd00268">
    <property type="entry name" value="DEADc"/>
    <property type="match status" value="1"/>
</dbReference>
<evidence type="ECO:0000259" key="9">
    <source>
        <dbReference type="PROSITE" id="PS51194"/>
    </source>
</evidence>
<dbReference type="SUPFAM" id="SSF52540">
    <property type="entry name" value="P-loop containing nucleoside triphosphate hydrolases"/>
    <property type="match status" value="1"/>
</dbReference>
<dbReference type="PROSITE" id="PS51195">
    <property type="entry name" value="Q_MOTIF"/>
    <property type="match status" value="1"/>
</dbReference>
<feature type="short sequence motif" description="Q motif" evidence="6">
    <location>
        <begin position="2"/>
        <end position="30"/>
    </location>
</feature>
<protein>
    <recommendedName>
        <fullName evidence="13">DEAD/DEAH box helicase</fullName>
    </recommendedName>
</protein>
<comment type="similarity">
    <text evidence="5 7">Belongs to the DEAD box helicase family.</text>
</comment>
<keyword evidence="11" id="KW-0614">Plasmid</keyword>
<evidence type="ECO:0000313" key="11">
    <source>
        <dbReference type="EMBL" id="BDD00458.1"/>
    </source>
</evidence>
<name>A0ABM7VHN5_9BACT</name>
<feature type="domain" description="Helicase C-terminal" evidence="9">
    <location>
        <begin position="234"/>
        <end position="373"/>
    </location>
</feature>
<evidence type="ECO:0000256" key="1">
    <source>
        <dbReference type="ARBA" id="ARBA00022741"/>
    </source>
</evidence>
<evidence type="ECO:0000256" key="7">
    <source>
        <dbReference type="RuleBase" id="RU000492"/>
    </source>
</evidence>
<dbReference type="Proteomes" id="UP001354989">
    <property type="component" value="Plasmid pPP1"/>
</dbReference>
<evidence type="ECO:0000259" key="10">
    <source>
        <dbReference type="PROSITE" id="PS51195"/>
    </source>
</evidence>
<evidence type="ECO:0000256" key="6">
    <source>
        <dbReference type="PROSITE-ProRule" id="PRU00552"/>
    </source>
</evidence>
<sequence>MSTFADLGIRDAFIQGLTDINIKRPTPIQEQTIPLLMEAGHDFVGLAQTGTGKTAAFGLPLLERINPKGRKAQGLILAPTRELCQQIAKQIFRYTKYSEKIFTEAVYGGFPIAKQMDNLKRQTHIVVATPGRLKDLIDRNAIDLRQVKTVVLDEADEMLSMGFKKEIDEILQYVPSAKDTWLFSATMPREIEILVKKFMSPEVIRVEIDSENRVNKDINHKYKLYNKHADKFKMLTDFMGRQGQDRGVIFCKTKMAVRELTEKLKEFGYATEAIEGDMNQPERDKVMRAFRKNRLQILVATDIFARGIDVHDLAYVVHFQLPEKMEFYTHRAGRTGRAGRKGLSLSLILPNELHRLEGIARELNIKLSESKGK</sequence>
<gene>
    <name evidence="11" type="ORF">PEPS_27380</name>
</gene>
<keyword evidence="2 7" id="KW-0378">Hydrolase</keyword>
<evidence type="ECO:0000256" key="5">
    <source>
        <dbReference type="ARBA" id="ARBA00038437"/>
    </source>
</evidence>
<evidence type="ECO:0000256" key="4">
    <source>
        <dbReference type="ARBA" id="ARBA00022840"/>
    </source>
</evidence>
<keyword evidence="12" id="KW-1185">Reference proteome</keyword>
<keyword evidence="3 7" id="KW-0347">Helicase</keyword>
<dbReference type="SMART" id="SM00490">
    <property type="entry name" value="HELICc"/>
    <property type="match status" value="1"/>
</dbReference>
<keyword evidence="1 7" id="KW-0547">Nucleotide-binding</keyword>
<evidence type="ECO:0000256" key="3">
    <source>
        <dbReference type="ARBA" id="ARBA00022806"/>
    </source>
</evidence>
<dbReference type="PROSITE" id="PS00039">
    <property type="entry name" value="DEAD_ATP_HELICASE"/>
    <property type="match status" value="1"/>
</dbReference>
<dbReference type="PROSITE" id="PS51194">
    <property type="entry name" value="HELICASE_CTER"/>
    <property type="match status" value="1"/>
</dbReference>
<evidence type="ECO:0008006" key="13">
    <source>
        <dbReference type="Google" id="ProtNLM"/>
    </source>
</evidence>
<dbReference type="InterPro" id="IPR000629">
    <property type="entry name" value="RNA-helicase_DEAD-box_CS"/>
</dbReference>
<dbReference type="InterPro" id="IPR014014">
    <property type="entry name" value="RNA_helicase_DEAD_Q_motif"/>
</dbReference>
<dbReference type="Pfam" id="PF00271">
    <property type="entry name" value="Helicase_C"/>
    <property type="match status" value="1"/>
</dbReference>
<evidence type="ECO:0000259" key="8">
    <source>
        <dbReference type="PROSITE" id="PS51192"/>
    </source>
</evidence>
<geneLocation type="plasmid" evidence="11 12">
    <name>pPP1</name>
</geneLocation>
<dbReference type="PANTHER" id="PTHR47959">
    <property type="entry name" value="ATP-DEPENDENT RNA HELICASE RHLE-RELATED"/>
    <property type="match status" value="1"/>
</dbReference>
<dbReference type="Gene3D" id="3.40.50.300">
    <property type="entry name" value="P-loop containing nucleotide triphosphate hydrolases"/>
    <property type="match status" value="2"/>
</dbReference>
<evidence type="ECO:0000313" key="12">
    <source>
        <dbReference type="Proteomes" id="UP001354989"/>
    </source>
</evidence>
<feature type="domain" description="Helicase ATP-binding" evidence="8">
    <location>
        <begin position="34"/>
        <end position="205"/>
    </location>
</feature>
<dbReference type="RefSeq" id="WP_332921480.1">
    <property type="nucleotide sequence ID" value="NZ_AP025293.1"/>
</dbReference>
<dbReference type="InterPro" id="IPR014001">
    <property type="entry name" value="Helicase_ATP-bd"/>
</dbReference>
<keyword evidence="4 7" id="KW-0067">ATP-binding</keyword>
<dbReference type="EMBL" id="AP025293">
    <property type="protein sequence ID" value="BDD00458.1"/>
    <property type="molecule type" value="Genomic_DNA"/>
</dbReference>
<proteinExistence type="inferred from homology"/>
<dbReference type="SMART" id="SM00487">
    <property type="entry name" value="DEXDc"/>
    <property type="match status" value="1"/>
</dbReference>
<reference evidence="11 12" key="1">
    <citation type="submission" date="2021-12" db="EMBL/GenBank/DDBJ databases">
        <title>Genome sequencing of bacteria with rrn-lacking chromosome and rrn-plasmid.</title>
        <authorList>
            <person name="Anda M."/>
            <person name="Iwasaki W."/>
        </authorList>
    </citation>
    <scope>NUCLEOTIDE SEQUENCE [LARGE SCALE GENOMIC DNA]</scope>
    <source>
        <strain evidence="11 12">NBRC 101262</strain>
        <plasmid evidence="11 12">pPP1</plasmid>
    </source>
</reference>
<dbReference type="PROSITE" id="PS51192">
    <property type="entry name" value="HELICASE_ATP_BIND_1"/>
    <property type="match status" value="1"/>
</dbReference>
<dbReference type="CDD" id="cd18787">
    <property type="entry name" value="SF2_C_DEAD"/>
    <property type="match status" value="1"/>
</dbReference>
<evidence type="ECO:0000256" key="2">
    <source>
        <dbReference type="ARBA" id="ARBA00022801"/>
    </source>
</evidence>